<proteinExistence type="predicted"/>
<accession>A0A6B8VI38</accession>
<protein>
    <submittedName>
        <fullName evidence="1">Uncharacterized protein</fullName>
    </submittedName>
</protein>
<dbReference type="RefSeq" id="WP_156193039.1">
    <property type="nucleotide sequence ID" value="NZ_CP046452.1"/>
</dbReference>
<dbReference type="EMBL" id="CP046452">
    <property type="protein sequence ID" value="QGU02679.1"/>
    <property type="molecule type" value="Genomic_DNA"/>
</dbReference>
<evidence type="ECO:0000313" key="1">
    <source>
        <dbReference type="EMBL" id="QGU02679.1"/>
    </source>
</evidence>
<gene>
    <name evidence="1" type="ORF">CKALI_09120</name>
</gene>
<reference evidence="2" key="1">
    <citation type="submission" date="2019-11" db="EMBL/GenBank/DDBJ databases">
        <title>Complete genome sequence of Corynebacterium kalinowskii 1959, a novel Corynebacterium species isolated from soil of a small paddock in Vilsendorf, Germany.</title>
        <authorList>
            <person name="Schaffert L."/>
            <person name="Ruwe M."/>
            <person name="Milse J."/>
            <person name="Hanuschka K."/>
            <person name="Ortseifen V."/>
            <person name="Droste J."/>
            <person name="Brandt D."/>
            <person name="Schlueter L."/>
            <person name="Kutter Y."/>
            <person name="Vinke S."/>
            <person name="Viehoefer P."/>
            <person name="Jacob L."/>
            <person name="Luebke N.-C."/>
            <person name="Schulte-Berndt E."/>
            <person name="Hain C."/>
            <person name="Linder M."/>
            <person name="Schmidt P."/>
            <person name="Wollenschlaeger L."/>
            <person name="Luttermann T."/>
            <person name="Thieme E."/>
            <person name="Hassa J."/>
            <person name="Haak M."/>
            <person name="Wittchen M."/>
            <person name="Mentz A."/>
            <person name="Persicke M."/>
            <person name="Busche T."/>
            <person name="Ruckert C."/>
        </authorList>
    </citation>
    <scope>NUCLEOTIDE SEQUENCE [LARGE SCALE GENOMIC DNA]</scope>
    <source>
        <strain evidence="2">1959</strain>
    </source>
</reference>
<sequence length="168" mass="18482">MRVYFPATFSILRELKETDSFSARSGWGFAVTPALVDFFEDGDEEEFAHFAFIEAARASLRLLAIGDEEKFPHRRVVITADLDDSRIELAPEQGEAVVKISPARIGFEEIAALHVDIETSEQATAAAIAAIDAADLGDEDAELTVGDADENFLAWYDTVELPFLVDLL</sequence>
<keyword evidence="2" id="KW-1185">Reference proteome</keyword>
<dbReference type="KEGG" id="ckw:CKALI_09120"/>
<dbReference type="Pfam" id="PF21853">
    <property type="entry name" value="DUF6912"/>
    <property type="match status" value="1"/>
</dbReference>
<evidence type="ECO:0000313" key="2">
    <source>
        <dbReference type="Proteomes" id="UP000427071"/>
    </source>
</evidence>
<dbReference type="InterPro" id="IPR054206">
    <property type="entry name" value="DUF6912"/>
</dbReference>
<name>A0A6B8VI38_9CORY</name>
<dbReference type="AlphaFoldDB" id="A0A6B8VI38"/>
<dbReference type="Proteomes" id="UP000427071">
    <property type="component" value="Chromosome"/>
</dbReference>
<organism evidence="1 2">
    <name type="scientific">Corynebacterium kalinowskii</name>
    <dbReference type="NCBI Taxonomy" id="2675216"/>
    <lineage>
        <taxon>Bacteria</taxon>
        <taxon>Bacillati</taxon>
        <taxon>Actinomycetota</taxon>
        <taxon>Actinomycetes</taxon>
        <taxon>Mycobacteriales</taxon>
        <taxon>Corynebacteriaceae</taxon>
        <taxon>Corynebacterium</taxon>
    </lineage>
</organism>